<dbReference type="GO" id="GO:0006865">
    <property type="term" value="P:amino acid transport"/>
    <property type="evidence" value="ECO:0007669"/>
    <property type="project" value="UniProtKB-KW"/>
</dbReference>
<dbReference type="GeneID" id="93163674"/>
<dbReference type="Pfam" id="PF02653">
    <property type="entry name" value="BPD_transp_2"/>
    <property type="match status" value="1"/>
</dbReference>
<feature type="transmembrane region" description="Helical" evidence="9">
    <location>
        <begin position="6"/>
        <end position="27"/>
    </location>
</feature>
<feature type="transmembrane region" description="Helical" evidence="9">
    <location>
        <begin position="222"/>
        <end position="247"/>
    </location>
</feature>
<evidence type="ECO:0000256" key="4">
    <source>
        <dbReference type="ARBA" id="ARBA00022692"/>
    </source>
</evidence>
<dbReference type="PANTHER" id="PTHR11795:SF445">
    <property type="entry name" value="AMINO ACID ABC TRANSPORTER PERMEASE PROTEIN"/>
    <property type="match status" value="1"/>
</dbReference>
<dbReference type="CDD" id="cd06582">
    <property type="entry name" value="TM_PBP1_LivH_like"/>
    <property type="match status" value="1"/>
</dbReference>
<evidence type="ECO:0000256" key="7">
    <source>
        <dbReference type="ARBA" id="ARBA00023136"/>
    </source>
</evidence>
<feature type="transmembrane region" description="Helical" evidence="9">
    <location>
        <begin position="92"/>
        <end position="113"/>
    </location>
</feature>
<dbReference type="AlphaFoldDB" id="A0A0J9BK36"/>
<keyword evidence="5" id="KW-0029">Amino-acid transport</keyword>
<keyword evidence="7 9" id="KW-0472">Membrane</keyword>
<gene>
    <name evidence="10" type="ORF">HMPREF9470_00194</name>
</gene>
<dbReference type="PATRIC" id="fig|742734.4.peg.209"/>
<dbReference type="GO" id="GO:0022857">
    <property type="term" value="F:transmembrane transporter activity"/>
    <property type="evidence" value="ECO:0007669"/>
    <property type="project" value="InterPro"/>
</dbReference>
<evidence type="ECO:0000256" key="5">
    <source>
        <dbReference type="ARBA" id="ARBA00022970"/>
    </source>
</evidence>
<dbReference type="GO" id="GO:0005886">
    <property type="term" value="C:plasma membrane"/>
    <property type="evidence" value="ECO:0007669"/>
    <property type="project" value="UniProtKB-SubCell"/>
</dbReference>
<accession>A0A0J9BK36</accession>
<keyword evidence="4 9" id="KW-0812">Transmembrane</keyword>
<keyword evidence="3" id="KW-1003">Cell membrane</keyword>
<evidence type="ECO:0000256" key="1">
    <source>
        <dbReference type="ARBA" id="ARBA00004651"/>
    </source>
</evidence>
<feature type="transmembrane region" description="Helical" evidence="9">
    <location>
        <begin position="58"/>
        <end position="80"/>
    </location>
</feature>
<evidence type="ECO:0000313" key="10">
    <source>
        <dbReference type="EMBL" id="KMW13273.1"/>
    </source>
</evidence>
<dbReference type="OrthoDB" id="9807115at2"/>
<organism evidence="10 11">
    <name type="scientific">[Clostridium] citroniae WAL-19142</name>
    <dbReference type="NCBI Taxonomy" id="742734"/>
    <lineage>
        <taxon>Bacteria</taxon>
        <taxon>Bacillati</taxon>
        <taxon>Bacillota</taxon>
        <taxon>Clostridia</taxon>
        <taxon>Lachnospirales</taxon>
        <taxon>Lachnospiraceae</taxon>
        <taxon>Enterocloster</taxon>
    </lineage>
</organism>
<keyword evidence="6 9" id="KW-1133">Transmembrane helix</keyword>
<dbReference type="Proteomes" id="UP000037392">
    <property type="component" value="Unassembled WGS sequence"/>
</dbReference>
<comment type="subcellular location">
    <subcellularLocation>
        <location evidence="1">Cell membrane</location>
        <topology evidence="1">Multi-pass membrane protein</topology>
    </subcellularLocation>
</comment>
<evidence type="ECO:0000313" key="11">
    <source>
        <dbReference type="Proteomes" id="UP000037392"/>
    </source>
</evidence>
<evidence type="ECO:0008006" key="12">
    <source>
        <dbReference type="Google" id="ProtNLM"/>
    </source>
</evidence>
<evidence type="ECO:0000256" key="2">
    <source>
        <dbReference type="ARBA" id="ARBA00022448"/>
    </source>
</evidence>
<dbReference type="RefSeq" id="WP_007869670.1">
    <property type="nucleotide sequence ID" value="NZ_KQ235875.1"/>
</dbReference>
<dbReference type="PANTHER" id="PTHR11795">
    <property type="entry name" value="BRANCHED-CHAIN AMINO ACID TRANSPORT SYSTEM PERMEASE PROTEIN LIVH"/>
    <property type="match status" value="1"/>
</dbReference>
<comment type="similarity">
    <text evidence="8">Belongs to the binding-protein-dependent transport system permease family. LivHM subfamily.</text>
</comment>
<protein>
    <recommendedName>
        <fullName evidence="12">Branched-chain amino acid ABC transporter</fullName>
    </recommendedName>
</protein>
<evidence type="ECO:0000256" key="6">
    <source>
        <dbReference type="ARBA" id="ARBA00022989"/>
    </source>
</evidence>
<feature type="transmembrane region" description="Helical" evidence="9">
    <location>
        <begin position="133"/>
        <end position="157"/>
    </location>
</feature>
<keyword evidence="2" id="KW-0813">Transport</keyword>
<evidence type="ECO:0000256" key="8">
    <source>
        <dbReference type="ARBA" id="ARBA00037998"/>
    </source>
</evidence>
<dbReference type="EMBL" id="ADLK01000045">
    <property type="protein sequence ID" value="KMW13273.1"/>
    <property type="molecule type" value="Genomic_DNA"/>
</dbReference>
<feature type="transmembrane region" description="Helical" evidence="9">
    <location>
        <begin position="187"/>
        <end position="210"/>
    </location>
</feature>
<sequence>MVFQQILNGLTNGSIYALLAIGVTMIYKSLGMLNFAHGDTIMISAFICLTLITAGIPIPLAIVLTIIAAAFIGCCLERFIYRKLEFSSFTNLLIATVGVSYIMKNLAIVVWGAEPQVFPALFSTEPINLGKLLLLPQNIGIICVAACLVVVLQLFFYKTKTGKQMRAAATDSEGASMMGINVNKCRLVTFGISAAFAAIAGILLSPIFYVSVDMGTLVGLKAFSAAILGGFGNIVGAMLGGIILGIVEALGATYATAAYKDIISFVLLFLFLYFKPNGILGKRIEQKL</sequence>
<evidence type="ECO:0000256" key="9">
    <source>
        <dbReference type="SAM" id="Phobius"/>
    </source>
</evidence>
<reference evidence="10 11" key="1">
    <citation type="submission" date="2011-04" db="EMBL/GenBank/DDBJ databases">
        <title>The Genome Sequence of Clostridium citroniae WAL-19142.</title>
        <authorList>
            <consortium name="The Broad Institute Genome Sequencing Platform"/>
            <person name="Earl A."/>
            <person name="Ward D."/>
            <person name="Feldgarden M."/>
            <person name="Gevers D."/>
            <person name="Warren Y.A."/>
            <person name="Tyrrell K.L."/>
            <person name="Citron D.M."/>
            <person name="Goldstein E.J."/>
            <person name="Daigneault M."/>
            <person name="Allen-Vercoe E."/>
            <person name="Young S.K."/>
            <person name="Zeng Q."/>
            <person name="Gargeya S."/>
            <person name="Fitzgerald M."/>
            <person name="Haas B."/>
            <person name="Abouelleil A."/>
            <person name="Alvarado L."/>
            <person name="Arachchi H.M."/>
            <person name="Berlin A."/>
            <person name="Brown A."/>
            <person name="Chapman S.B."/>
            <person name="Chen Z."/>
            <person name="Dunbar C."/>
            <person name="Freedman E."/>
            <person name="Gearin G."/>
            <person name="Gellesch M."/>
            <person name="Goldberg J."/>
            <person name="Griggs A."/>
            <person name="Gujja S."/>
            <person name="Heilman E.R."/>
            <person name="Heiman D."/>
            <person name="Howarth C."/>
            <person name="Larson L."/>
            <person name="Lui A."/>
            <person name="MacDonald P.J."/>
            <person name="Mehta T."/>
            <person name="Montmayeur A."/>
            <person name="Murphy C."/>
            <person name="Neiman D."/>
            <person name="Pearson M."/>
            <person name="Priest M."/>
            <person name="Roberts A."/>
            <person name="Saif S."/>
            <person name="Shea T."/>
            <person name="Shenoy N."/>
            <person name="Sisk P."/>
            <person name="Stolte C."/>
            <person name="Sykes S."/>
            <person name="White J."/>
            <person name="Yandava C."/>
            <person name="Wortman J."/>
            <person name="Nusbaum C."/>
            <person name="Birren B."/>
        </authorList>
    </citation>
    <scope>NUCLEOTIDE SEQUENCE [LARGE SCALE GENOMIC DNA]</scope>
    <source>
        <strain evidence="10 11">WAL-19142</strain>
    </source>
</reference>
<dbReference type="InterPro" id="IPR001851">
    <property type="entry name" value="ABC_transp_permease"/>
</dbReference>
<dbReference type="InterPro" id="IPR052157">
    <property type="entry name" value="BCAA_transport_permease"/>
</dbReference>
<feature type="transmembrane region" description="Helical" evidence="9">
    <location>
        <begin position="254"/>
        <end position="274"/>
    </location>
</feature>
<name>A0A0J9BK36_9FIRM</name>
<proteinExistence type="inferred from homology"/>
<evidence type="ECO:0000256" key="3">
    <source>
        <dbReference type="ARBA" id="ARBA00022475"/>
    </source>
</evidence>
<comment type="caution">
    <text evidence="10">The sequence shown here is derived from an EMBL/GenBank/DDBJ whole genome shotgun (WGS) entry which is preliminary data.</text>
</comment>